<dbReference type="GO" id="GO:0005829">
    <property type="term" value="C:cytosol"/>
    <property type="evidence" value="ECO:0007669"/>
    <property type="project" value="TreeGrafter"/>
</dbReference>
<proteinExistence type="inferred from homology"/>
<keyword evidence="7" id="KW-0274">FAD</keyword>
<keyword evidence="5 7" id="KW-0057">Aromatic amino acid biosynthesis</keyword>
<dbReference type="GO" id="GO:0008652">
    <property type="term" value="P:amino acid biosynthetic process"/>
    <property type="evidence" value="ECO:0007669"/>
    <property type="project" value="UniProtKB-KW"/>
</dbReference>
<feature type="binding site" evidence="7">
    <location>
        <position position="47"/>
    </location>
    <ligand>
        <name>NADP(+)</name>
        <dbReference type="ChEBI" id="CHEBI:58349"/>
    </ligand>
</feature>
<dbReference type="HAMAP" id="MF_00300">
    <property type="entry name" value="Chorismate_synth"/>
    <property type="match status" value="1"/>
</dbReference>
<keyword evidence="7" id="KW-0521">NADP</keyword>
<evidence type="ECO:0000313" key="9">
    <source>
        <dbReference type="Proteomes" id="UP000054301"/>
    </source>
</evidence>
<dbReference type="PANTHER" id="PTHR21085">
    <property type="entry name" value="CHORISMATE SYNTHASE"/>
    <property type="match status" value="1"/>
</dbReference>
<dbReference type="AlphaFoldDB" id="A0AA40U5R7"/>
<dbReference type="EMBL" id="LFRH01000001">
    <property type="protein sequence ID" value="KTF28799.1"/>
    <property type="molecule type" value="Genomic_DNA"/>
</dbReference>
<name>A0AA40U5R7_9CHLA</name>
<dbReference type="Pfam" id="PF01264">
    <property type="entry name" value="Chorismate_synt"/>
    <property type="match status" value="1"/>
</dbReference>
<dbReference type="Gene3D" id="3.60.150.10">
    <property type="entry name" value="Chorismate synthase AroC"/>
    <property type="match status" value="1"/>
</dbReference>
<evidence type="ECO:0000256" key="5">
    <source>
        <dbReference type="ARBA" id="ARBA00023141"/>
    </source>
</evidence>
<evidence type="ECO:0000256" key="1">
    <source>
        <dbReference type="ARBA" id="ARBA00005044"/>
    </source>
</evidence>
<keyword evidence="7" id="KW-0285">Flavoprotein</keyword>
<dbReference type="CDD" id="cd07304">
    <property type="entry name" value="Chorismate_synthase"/>
    <property type="match status" value="1"/>
</dbReference>
<feature type="binding site" evidence="7">
    <location>
        <position position="284"/>
    </location>
    <ligand>
        <name>FMN</name>
        <dbReference type="ChEBI" id="CHEBI:58210"/>
    </ligand>
</feature>
<evidence type="ECO:0000256" key="3">
    <source>
        <dbReference type="ARBA" id="ARBA00013036"/>
    </source>
</evidence>
<dbReference type="PANTHER" id="PTHR21085:SF0">
    <property type="entry name" value="CHORISMATE SYNTHASE"/>
    <property type="match status" value="1"/>
</dbReference>
<evidence type="ECO:0000313" key="8">
    <source>
        <dbReference type="EMBL" id="KTF28799.1"/>
    </source>
</evidence>
<dbReference type="InterPro" id="IPR035904">
    <property type="entry name" value="Chorismate_synth_AroC_sf"/>
</dbReference>
<dbReference type="PROSITE" id="PS00788">
    <property type="entry name" value="CHORISMATE_SYNTHASE_2"/>
    <property type="match status" value="1"/>
</dbReference>
<dbReference type="NCBIfam" id="NF003793">
    <property type="entry name" value="PRK05382.1"/>
    <property type="match status" value="1"/>
</dbReference>
<dbReference type="Proteomes" id="UP000054301">
    <property type="component" value="Unassembled WGS sequence"/>
</dbReference>
<comment type="similarity">
    <text evidence="2 7">Belongs to the chorismate synthase family.</text>
</comment>
<comment type="pathway">
    <text evidence="1 7">Metabolic intermediate biosynthesis; chorismate biosynthesis; chorismate from D-erythrose 4-phosphate and phosphoenolpyruvate: step 7/7.</text>
</comment>
<comment type="caution">
    <text evidence="8">The sequence shown here is derived from an EMBL/GenBank/DDBJ whole genome shotgun (WGS) entry which is preliminary data.</text>
</comment>
<keyword evidence="6 7" id="KW-0456">Lyase</keyword>
<feature type="binding site" evidence="7">
    <location>
        <begin position="299"/>
        <end position="303"/>
    </location>
    <ligand>
        <name>FMN</name>
        <dbReference type="ChEBI" id="CHEBI:58210"/>
    </ligand>
</feature>
<feature type="binding site" evidence="7">
    <location>
        <position position="327"/>
    </location>
    <ligand>
        <name>FMN</name>
        <dbReference type="ChEBI" id="CHEBI:58210"/>
    </ligand>
</feature>
<evidence type="ECO:0000256" key="2">
    <source>
        <dbReference type="ARBA" id="ARBA00008014"/>
    </source>
</evidence>
<evidence type="ECO:0000256" key="4">
    <source>
        <dbReference type="ARBA" id="ARBA00022605"/>
    </source>
</evidence>
<organism evidence="8 9">
    <name type="scientific">Chlamydia pecorum</name>
    <dbReference type="NCBI Taxonomy" id="85991"/>
    <lineage>
        <taxon>Bacteria</taxon>
        <taxon>Pseudomonadati</taxon>
        <taxon>Chlamydiota</taxon>
        <taxon>Chlamydiia</taxon>
        <taxon>Chlamydiales</taxon>
        <taxon>Chlamydiaceae</taxon>
        <taxon>Chlamydia/Chlamydophila group</taxon>
        <taxon>Chlamydia</taxon>
    </lineage>
</organism>
<comment type="cofactor">
    <cofactor evidence="7">
        <name>FMNH2</name>
        <dbReference type="ChEBI" id="CHEBI:57618"/>
    </cofactor>
    <text evidence="7">Reduced FMN (FMNH(2)).</text>
</comment>
<dbReference type="GO" id="GO:0004107">
    <property type="term" value="F:chorismate synthase activity"/>
    <property type="evidence" value="ECO:0007669"/>
    <property type="project" value="UniProtKB-UniRule"/>
</dbReference>
<comment type="function">
    <text evidence="7">Catalyzes the anti-1,4-elimination of the C-3 phosphate and the C-6 proR hydrogen from 5-enolpyruvylshikimate-3-phosphate (EPSP) to yield chorismate, which is the branch point compound that serves as the starting substrate for the three terminal pathways of aromatic amino acid biosynthesis. This reaction introduces a second double bond into the aromatic ring system.</text>
</comment>
<dbReference type="InterPro" id="IPR000453">
    <property type="entry name" value="Chorismate_synth"/>
</dbReference>
<comment type="catalytic activity">
    <reaction evidence="7">
        <text>5-O-(1-carboxyvinyl)-3-phosphoshikimate = chorismate + phosphate</text>
        <dbReference type="Rhea" id="RHEA:21020"/>
        <dbReference type="ChEBI" id="CHEBI:29748"/>
        <dbReference type="ChEBI" id="CHEBI:43474"/>
        <dbReference type="ChEBI" id="CHEBI:57701"/>
        <dbReference type="EC" id="4.2.3.5"/>
    </reaction>
</comment>
<dbReference type="GO" id="GO:0009423">
    <property type="term" value="P:chorismate biosynthetic process"/>
    <property type="evidence" value="ECO:0007669"/>
    <property type="project" value="UniProtKB-UniRule"/>
</dbReference>
<dbReference type="GO" id="GO:0010181">
    <property type="term" value="F:FMN binding"/>
    <property type="evidence" value="ECO:0007669"/>
    <property type="project" value="TreeGrafter"/>
</dbReference>
<protein>
    <recommendedName>
        <fullName evidence="3 7">Chorismate synthase</fullName>
        <shortName evidence="7">CS</shortName>
        <ecNumber evidence="3 7">4.2.3.5</ecNumber>
    </recommendedName>
    <alternativeName>
        <fullName evidence="7">5-enolpyruvylshikimate-3-phosphate phospholyase</fullName>
    </alternativeName>
</protein>
<dbReference type="RefSeq" id="WP_058787398.1">
    <property type="nucleotide sequence ID" value="NZ_LFRH01000001.1"/>
</dbReference>
<dbReference type="SUPFAM" id="SSF103263">
    <property type="entry name" value="Chorismate synthase, AroC"/>
    <property type="match status" value="1"/>
</dbReference>
<gene>
    <name evidence="7 8" type="primary">aroC</name>
    <name evidence="8" type="ORF">cpL1_0010</name>
</gene>
<dbReference type="PROSITE" id="PS00789">
    <property type="entry name" value="CHORISMATE_SYNTHASE_3"/>
    <property type="match status" value="1"/>
</dbReference>
<dbReference type="PIRSF" id="PIRSF001456">
    <property type="entry name" value="Chorismate_synth"/>
    <property type="match status" value="1"/>
</dbReference>
<dbReference type="InterPro" id="IPR020541">
    <property type="entry name" value="Chorismate_synthase_CS"/>
</dbReference>
<accession>A0AA40U5R7</accession>
<evidence type="ECO:0000256" key="7">
    <source>
        <dbReference type="HAMAP-Rule" id="MF_00300"/>
    </source>
</evidence>
<dbReference type="NCBIfam" id="TIGR00033">
    <property type="entry name" value="aroC"/>
    <property type="match status" value="1"/>
</dbReference>
<comment type="caution">
    <text evidence="7">Lacks conserved residue(s) required for the propagation of feature annotation.</text>
</comment>
<dbReference type="GO" id="GO:0009073">
    <property type="term" value="P:aromatic amino acid family biosynthetic process"/>
    <property type="evidence" value="ECO:0007669"/>
    <property type="project" value="UniProtKB-KW"/>
</dbReference>
<keyword evidence="7" id="KW-0288">FMN</keyword>
<comment type="subunit">
    <text evidence="7">Homotetramer.</text>
</comment>
<sequence length="360" mass="38947">MKNRFGSLFSFTTWGEAHGPSIGVVIDGCPAGIPLTQEDFLPAMGRRRPGREGTSPRKEPDVVHILSGVYQGVTTGTPIALQIFNMDVDSSPYEKYKHLYRPGHGQFSYERKFGIVDPYGGGRSSARETACRVAAGVVAAKFLAHLEIYSLAYLSEIGPLTTREFFPFTEELAKYIHNSPYNSPLEETEIRKLLHSLKEERDSLGGVVSFITSPLHEPLGEPLFDKIQALLAHAMMSIPAAKGFEIGLGFASAAMRGSQYTDPFVLGNDGAISLLTNHCGGTLGGITIGKPLEGRVAFKPTSSIASPQKTVTKSKEDALYSTPAQGRHDPCVAIRAAPVVEAMLNLVLADLILQQRCAKL</sequence>
<evidence type="ECO:0000256" key="6">
    <source>
        <dbReference type="ARBA" id="ARBA00023239"/>
    </source>
</evidence>
<keyword evidence="4 7" id="KW-0028">Amino-acid biosynthesis</keyword>
<feature type="binding site" evidence="7">
    <location>
        <begin position="123"/>
        <end position="125"/>
    </location>
    <ligand>
        <name>FMN</name>
        <dbReference type="ChEBI" id="CHEBI:58210"/>
    </ligand>
</feature>
<dbReference type="EC" id="4.2.3.5" evidence="3 7"/>
<reference evidence="8 9" key="1">
    <citation type="submission" date="2015-06" db="EMBL/GenBank/DDBJ databases">
        <title>More than comparative genomics: Whole genome sequencing reveals elusive C. pecorum plasmid and re-evaluates genetic differences and phylogenetic relationships between C. pecorum from pig, cattle, sheep and koala hosts.</title>
        <authorList>
            <person name="Jelocnik M."/>
            <person name="Bachmann N.L."/>
            <person name="Kaltenboeck B."/>
            <person name="Waugh C."/>
            <person name="Woolford L."/>
            <person name="Speight N."/>
            <person name="Gillett A."/>
            <person name="Higgins D."/>
            <person name="Flanagan C."/>
            <person name="Myers G."/>
            <person name="Timms P."/>
            <person name="Polkinghorne A."/>
        </authorList>
    </citation>
    <scope>NUCLEOTIDE SEQUENCE [LARGE SCALE GENOMIC DNA]</scope>
    <source>
        <strain evidence="8 9">L1</strain>
    </source>
</reference>